<name>A0A0B5BCT6_9BACT</name>
<dbReference type="KEGG" id="gpi:GPICK_05495"/>
<dbReference type="RefSeq" id="WP_039741175.1">
    <property type="nucleotide sequence ID" value="NZ_CP009788.1"/>
</dbReference>
<sequence>MRRDRVQDTRGMTLVELLVVVVVLGIVMGSVYSVYLTHQKVAYSSEEVVEVQQNLRIAMDSITRDLQMGGMMVPSSGTQTTALTSSYGNYTSAISYGGSTAITYGNYSTAISINTASAEGVYARITSAPALVSGTTYTVALESANAVDGFSVNDSVRIFRPSSLAQPLDGVFAVTAVNRGASTVTLSGIATNNFVLGDIIAKTTSDGRNPNMIEYYLVNGGATIDGFSCPATQRCLVRSANKVKEIIATNIASLRFHYLTNASPPEDTVPSDVSAVRAVRVTITGQTSDTAQLSGAKTRQMESVVKFRNRR</sequence>
<dbReference type="OrthoDB" id="5397385at2"/>
<keyword evidence="3" id="KW-1185">Reference proteome</keyword>
<keyword evidence="1" id="KW-0472">Membrane</keyword>
<keyword evidence="1" id="KW-1133">Transmembrane helix</keyword>
<dbReference type="EMBL" id="CP009788">
    <property type="protein sequence ID" value="AJE02894.1"/>
    <property type="molecule type" value="Genomic_DNA"/>
</dbReference>
<reference evidence="2 3" key="1">
    <citation type="journal article" date="2015" name="Genome Announc.">
        <title>Complete Genome of Geobacter pickeringii G13T, a Metal-Reducing Isolate from Sedimentary Kaolin Deposits.</title>
        <authorList>
            <person name="Badalamenti J.P."/>
            <person name="Bond D.R."/>
        </authorList>
    </citation>
    <scope>NUCLEOTIDE SEQUENCE [LARGE SCALE GENOMIC DNA]</scope>
    <source>
        <strain evidence="2 3">G13</strain>
    </source>
</reference>
<accession>A0A0B5BCT6</accession>
<dbReference type="Pfam" id="PF07963">
    <property type="entry name" value="N_methyl"/>
    <property type="match status" value="1"/>
</dbReference>
<dbReference type="Proteomes" id="UP000057609">
    <property type="component" value="Chromosome"/>
</dbReference>
<dbReference type="AlphaFoldDB" id="A0A0B5BCT6"/>
<dbReference type="STRING" id="345632.GPICK_05495"/>
<protein>
    <recommendedName>
        <fullName evidence="4">Pilus assembly protein PilW</fullName>
    </recommendedName>
</protein>
<dbReference type="NCBIfam" id="TIGR02532">
    <property type="entry name" value="IV_pilin_GFxxxE"/>
    <property type="match status" value="1"/>
</dbReference>
<keyword evidence="1" id="KW-0812">Transmembrane</keyword>
<evidence type="ECO:0008006" key="4">
    <source>
        <dbReference type="Google" id="ProtNLM"/>
    </source>
</evidence>
<dbReference type="HOGENOM" id="CLU_815754_0_0_7"/>
<proteinExistence type="predicted"/>
<gene>
    <name evidence="2" type="ORF">GPICK_05495</name>
</gene>
<dbReference type="InterPro" id="IPR012902">
    <property type="entry name" value="N_methyl_site"/>
</dbReference>
<dbReference type="Gene3D" id="3.30.700.10">
    <property type="entry name" value="Glycoprotein, Type 4 Pilin"/>
    <property type="match status" value="1"/>
</dbReference>
<feature type="transmembrane region" description="Helical" evidence="1">
    <location>
        <begin position="12"/>
        <end position="35"/>
    </location>
</feature>
<dbReference type="InterPro" id="IPR045584">
    <property type="entry name" value="Pilin-like"/>
</dbReference>
<organism evidence="2 3">
    <name type="scientific">Geobacter pickeringii</name>
    <dbReference type="NCBI Taxonomy" id="345632"/>
    <lineage>
        <taxon>Bacteria</taxon>
        <taxon>Pseudomonadati</taxon>
        <taxon>Thermodesulfobacteriota</taxon>
        <taxon>Desulfuromonadia</taxon>
        <taxon>Geobacterales</taxon>
        <taxon>Geobacteraceae</taxon>
        <taxon>Geobacter</taxon>
    </lineage>
</organism>
<evidence type="ECO:0000313" key="2">
    <source>
        <dbReference type="EMBL" id="AJE02894.1"/>
    </source>
</evidence>
<dbReference type="PROSITE" id="PS00409">
    <property type="entry name" value="PROKAR_NTER_METHYL"/>
    <property type="match status" value="1"/>
</dbReference>
<dbReference type="SUPFAM" id="SSF54523">
    <property type="entry name" value="Pili subunits"/>
    <property type="match status" value="1"/>
</dbReference>
<evidence type="ECO:0000256" key="1">
    <source>
        <dbReference type="SAM" id="Phobius"/>
    </source>
</evidence>
<evidence type="ECO:0000313" key="3">
    <source>
        <dbReference type="Proteomes" id="UP000057609"/>
    </source>
</evidence>